<comment type="caution">
    <text evidence="2">The sequence shown here is derived from an EMBL/GenBank/DDBJ whole genome shotgun (WGS) entry which is preliminary data.</text>
</comment>
<dbReference type="AlphaFoldDB" id="A0A016WJJ6"/>
<sequence>MTTYTTEKILEIYPISIYRYTSYASHYFFRQRCQNRRKFDPNQSSTFTPSDKKWQAIAYGGGSAAGILGSDQVKVSYWYTVEFLSFFS</sequence>
<evidence type="ECO:0000313" key="2">
    <source>
        <dbReference type="EMBL" id="EYC39178.1"/>
    </source>
</evidence>
<accession>A0A016WJJ6</accession>
<dbReference type="EMBL" id="JARK01000270">
    <property type="protein sequence ID" value="EYC39178.1"/>
    <property type="molecule type" value="Genomic_DNA"/>
</dbReference>
<dbReference type="SUPFAM" id="SSF50630">
    <property type="entry name" value="Acid proteases"/>
    <property type="match status" value="1"/>
</dbReference>
<reference evidence="3" key="1">
    <citation type="journal article" date="2015" name="Nat. Genet.">
        <title>The genome and transcriptome of the zoonotic hookworm Ancylostoma ceylanicum identify infection-specific gene families.</title>
        <authorList>
            <person name="Schwarz E.M."/>
            <person name="Hu Y."/>
            <person name="Antoshechkin I."/>
            <person name="Miller M.M."/>
            <person name="Sternberg P.W."/>
            <person name="Aroian R.V."/>
        </authorList>
    </citation>
    <scope>NUCLEOTIDE SEQUENCE</scope>
    <source>
        <strain evidence="3">HY135</strain>
    </source>
</reference>
<feature type="domain" description="Peptidase A1" evidence="1">
    <location>
        <begin position="30"/>
        <end position="76"/>
    </location>
</feature>
<dbReference type="InterPro" id="IPR033121">
    <property type="entry name" value="PEPTIDASE_A1"/>
</dbReference>
<organism evidence="2 3">
    <name type="scientific">Ancylostoma ceylanicum</name>
    <dbReference type="NCBI Taxonomy" id="53326"/>
    <lineage>
        <taxon>Eukaryota</taxon>
        <taxon>Metazoa</taxon>
        <taxon>Ecdysozoa</taxon>
        <taxon>Nematoda</taxon>
        <taxon>Chromadorea</taxon>
        <taxon>Rhabditida</taxon>
        <taxon>Rhabditina</taxon>
        <taxon>Rhabditomorpha</taxon>
        <taxon>Strongyloidea</taxon>
        <taxon>Ancylostomatidae</taxon>
        <taxon>Ancylostomatinae</taxon>
        <taxon>Ancylostoma</taxon>
    </lineage>
</organism>
<proteinExistence type="predicted"/>
<evidence type="ECO:0000313" key="3">
    <source>
        <dbReference type="Proteomes" id="UP000024635"/>
    </source>
</evidence>
<dbReference type="Gene3D" id="2.40.70.10">
    <property type="entry name" value="Acid Proteases"/>
    <property type="match status" value="1"/>
</dbReference>
<name>A0A016WJJ6_9BILA</name>
<dbReference type="InterPro" id="IPR021109">
    <property type="entry name" value="Peptidase_aspartic_dom_sf"/>
</dbReference>
<gene>
    <name evidence="2" type="primary">Acey_s0670.g1367</name>
    <name evidence="2" type="ORF">Y032_0670g1367</name>
</gene>
<dbReference type="Pfam" id="PF00026">
    <property type="entry name" value="Asp"/>
    <property type="match status" value="1"/>
</dbReference>
<dbReference type="Proteomes" id="UP000024635">
    <property type="component" value="Unassembled WGS sequence"/>
</dbReference>
<keyword evidence="3" id="KW-1185">Reference proteome</keyword>
<protein>
    <recommendedName>
        <fullName evidence="1">Peptidase A1 domain-containing protein</fullName>
    </recommendedName>
</protein>
<evidence type="ECO:0000259" key="1">
    <source>
        <dbReference type="Pfam" id="PF00026"/>
    </source>
</evidence>